<evidence type="ECO:0000313" key="2">
    <source>
        <dbReference type="Proteomes" id="UP000681794"/>
    </source>
</evidence>
<reference evidence="1" key="1">
    <citation type="submission" date="2021-06" db="EMBL/GenBank/DDBJ databases">
        <authorList>
            <person name="Ellington A.J."/>
            <person name="Bryan N.C."/>
            <person name="Christner B.C."/>
            <person name="Reisch C.R."/>
        </authorList>
    </citation>
    <scope>NUCLEOTIDE SEQUENCE</scope>
    <source>
        <strain evidence="1">L6-1</strain>
    </source>
</reference>
<sequence>MHLDVVSTGAELDPAAAVRLRRAAEAGSLVRVARGAFTDRQAWDAADARERHRALIRAVMPRDRQGLVLSHASAVAVHGLPWIGSFGDRVVVTDPGRDRGQVKASIQRVGGRGRSLATVSIDGLRVTSLAATAVDVAIREHPWRAIAVLDAALRRGVTRTELGAELEGRRMRNPRVVRALVRSTDGDAESVGESITRWGAVVLGAPPLALQHEFRHEDGTVDRVDLWQPDLGVVIEFDGLVKYSDPAMQRGRAPHEIVVEEKRREDRLRRHRDVTGVGRATWREAMPGGLLPRILLDAGLPLGDRWPAAWRAAAIRAL</sequence>
<protein>
    <submittedName>
        <fullName evidence="1">Uncharacterized protein</fullName>
    </submittedName>
</protein>
<gene>
    <name evidence="1" type="ORF">KM842_02945</name>
</gene>
<dbReference type="Proteomes" id="UP000681794">
    <property type="component" value="Chromosome"/>
</dbReference>
<accession>A0ACD1E5P2</accession>
<proteinExistence type="predicted"/>
<keyword evidence="2" id="KW-1185">Reference proteome</keyword>
<organism evidence="1 2">
    <name type="scientific">Curtobacterium aetherium</name>
    <dbReference type="NCBI Taxonomy" id="2841594"/>
    <lineage>
        <taxon>Bacteria</taxon>
        <taxon>Bacillati</taxon>
        <taxon>Actinomycetota</taxon>
        <taxon>Actinomycetes</taxon>
        <taxon>Micrococcales</taxon>
        <taxon>Microbacteriaceae</taxon>
        <taxon>Curtobacterium</taxon>
    </lineage>
</organism>
<evidence type="ECO:0000313" key="1">
    <source>
        <dbReference type="EMBL" id="QWS34164.1"/>
    </source>
</evidence>
<dbReference type="EMBL" id="CP076544">
    <property type="protein sequence ID" value="QWS34164.1"/>
    <property type="molecule type" value="Genomic_DNA"/>
</dbReference>
<name>A0ACD1E5P2_9MICO</name>